<dbReference type="EMBL" id="JBEHCU010012372">
    <property type="protein sequence ID" value="KAL1375591.1"/>
    <property type="molecule type" value="Genomic_DNA"/>
</dbReference>
<dbReference type="Gene3D" id="3.90.70.10">
    <property type="entry name" value="Cysteine proteinases"/>
    <property type="match status" value="1"/>
</dbReference>
<feature type="domain" description="Peptidase C1A papain C-terminal" evidence="2">
    <location>
        <begin position="75"/>
        <end position="176"/>
    </location>
</feature>
<dbReference type="InterPro" id="IPR000668">
    <property type="entry name" value="Peptidase_C1A_C"/>
</dbReference>
<organism evidence="3 4">
    <name type="scientific">Culex pipiens pipiens</name>
    <name type="common">Northern house mosquito</name>
    <dbReference type="NCBI Taxonomy" id="38569"/>
    <lineage>
        <taxon>Eukaryota</taxon>
        <taxon>Metazoa</taxon>
        <taxon>Ecdysozoa</taxon>
        <taxon>Arthropoda</taxon>
        <taxon>Hexapoda</taxon>
        <taxon>Insecta</taxon>
        <taxon>Pterygota</taxon>
        <taxon>Neoptera</taxon>
        <taxon>Endopterygota</taxon>
        <taxon>Diptera</taxon>
        <taxon>Nematocera</taxon>
        <taxon>Culicoidea</taxon>
        <taxon>Culicidae</taxon>
        <taxon>Culicinae</taxon>
        <taxon>Culicini</taxon>
        <taxon>Culex</taxon>
        <taxon>Culex</taxon>
    </lineage>
</organism>
<dbReference type="Pfam" id="PF00112">
    <property type="entry name" value="Peptidase_C1"/>
    <property type="match status" value="1"/>
</dbReference>
<gene>
    <name evidence="3" type="ORF">pipiens_004626</name>
</gene>
<accession>A0ABD1CGR5</accession>
<name>A0ABD1CGR5_CULPP</name>
<protein>
    <recommendedName>
        <fullName evidence="2">Peptidase C1A papain C-terminal domain-containing protein</fullName>
    </recommendedName>
</protein>
<comment type="similarity">
    <text evidence="1">Belongs to the peptidase C1 family.</text>
</comment>
<dbReference type="InterPro" id="IPR038765">
    <property type="entry name" value="Papain-like_cys_pep_sf"/>
</dbReference>
<evidence type="ECO:0000259" key="2">
    <source>
        <dbReference type="SMART" id="SM00645"/>
    </source>
</evidence>
<reference evidence="3 4" key="1">
    <citation type="submission" date="2024-05" db="EMBL/GenBank/DDBJ databases">
        <title>Culex pipiens pipiens assembly and annotation.</title>
        <authorList>
            <person name="Alout H."/>
            <person name="Durand T."/>
        </authorList>
    </citation>
    <scope>NUCLEOTIDE SEQUENCE [LARGE SCALE GENOMIC DNA]</scope>
    <source>
        <strain evidence="3">HA-2024</strain>
        <tissue evidence="3">Whole body</tissue>
    </source>
</reference>
<proteinExistence type="inferred from homology"/>
<dbReference type="AlphaFoldDB" id="A0ABD1CGR5"/>
<dbReference type="InterPro" id="IPR013128">
    <property type="entry name" value="Peptidase_C1A"/>
</dbReference>
<evidence type="ECO:0000313" key="4">
    <source>
        <dbReference type="Proteomes" id="UP001562425"/>
    </source>
</evidence>
<evidence type="ECO:0000256" key="1">
    <source>
        <dbReference type="ARBA" id="ARBA00008455"/>
    </source>
</evidence>
<dbReference type="SMART" id="SM00645">
    <property type="entry name" value="Pept_C1"/>
    <property type="match status" value="1"/>
</dbReference>
<dbReference type="Proteomes" id="UP001562425">
    <property type="component" value="Unassembled WGS sequence"/>
</dbReference>
<dbReference type="SUPFAM" id="SSF54001">
    <property type="entry name" value="Cysteine proteinases"/>
    <property type="match status" value="1"/>
</dbReference>
<sequence length="176" mass="20079">MERRRTAFEKNLEEINSHNREFEEGKSQFRMGLNKFADLDNELYKKQMVRMRDTNHRKMDVEINDEIVGAAAKDVPDSLDWRTKGFVTSPVNQKTCGSCYAFSISYAITGQIMQRIGRLEYVSQQQLVDCSVETGNQGCAGGSLRYTLKYLEKCGGIMRQVDYPYTSSVSTTKNPS</sequence>
<keyword evidence="4" id="KW-1185">Reference proteome</keyword>
<dbReference type="PANTHER" id="PTHR12411">
    <property type="entry name" value="CYSTEINE PROTEASE FAMILY C1-RELATED"/>
    <property type="match status" value="1"/>
</dbReference>
<comment type="caution">
    <text evidence="3">The sequence shown here is derived from an EMBL/GenBank/DDBJ whole genome shotgun (WGS) entry which is preliminary data.</text>
</comment>
<dbReference type="InterPro" id="IPR013201">
    <property type="entry name" value="Prot_inhib_I29"/>
</dbReference>
<dbReference type="Pfam" id="PF08246">
    <property type="entry name" value="Inhibitor_I29"/>
    <property type="match status" value="1"/>
</dbReference>
<evidence type="ECO:0000313" key="3">
    <source>
        <dbReference type="EMBL" id="KAL1375591.1"/>
    </source>
</evidence>